<dbReference type="EMBL" id="JASBNA010000020">
    <property type="protein sequence ID" value="KAK7685456.1"/>
    <property type="molecule type" value="Genomic_DNA"/>
</dbReference>
<sequence>MVNPITWIINCLVPDRCYKRRYLGTVMNTQTNHHLPPLHTYAAEYSYHPLHDRPHDRPHHTPHHRDIRPTRGILRTSRQTQQMSRPRNPGVQGRRPPPIIDADAQNAPPEPPVNPQLVFQPYYPTFPYPIYYFPNGTTFIPSYVIPGTVTQATPTGPLVTPALFPGLLPTSTIAPHNTLPTVPTNVPATPFFATTQTPQRPSAQRRVIEVCSLLALPMPGYRPTLDWDIWRYPSSALRKNNRGNIYRITDADLGAPGTAPAAESVTITCRAGVIGDFWPNIEVHGSPVTVEKILDAIHEHFHKEINQTEYAEIREMDSRNHSLIVQAMHDRCQRANELFENAWRVGLRRLDCLGDTHFFKGLQVEYSSDDTWKLNLDLGPSM</sequence>
<evidence type="ECO:0000256" key="1">
    <source>
        <dbReference type="SAM" id="MobiDB-lite"/>
    </source>
</evidence>
<feature type="compositionally biased region" description="Polar residues" evidence="1">
    <location>
        <begin position="76"/>
        <end position="85"/>
    </location>
</feature>
<dbReference type="Pfam" id="PF20415">
    <property type="entry name" value="DUF6699"/>
    <property type="match status" value="1"/>
</dbReference>
<protein>
    <recommendedName>
        <fullName evidence="2">DUF6699 domain-containing protein</fullName>
    </recommendedName>
</protein>
<dbReference type="AlphaFoldDB" id="A0AAW0G716"/>
<reference evidence="3 4" key="1">
    <citation type="submission" date="2022-09" db="EMBL/GenBank/DDBJ databases">
        <authorList>
            <person name="Palmer J.M."/>
        </authorList>
    </citation>
    <scope>NUCLEOTIDE SEQUENCE [LARGE SCALE GENOMIC DNA]</scope>
    <source>
        <strain evidence="3 4">DSM 7382</strain>
    </source>
</reference>
<evidence type="ECO:0000259" key="2">
    <source>
        <dbReference type="Pfam" id="PF20415"/>
    </source>
</evidence>
<keyword evidence="4" id="KW-1185">Reference proteome</keyword>
<comment type="caution">
    <text evidence="3">The sequence shown here is derived from an EMBL/GenBank/DDBJ whole genome shotgun (WGS) entry which is preliminary data.</text>
</comment>
<proteinExistence type="predicted"/>
<feature type="domain" description="DUF6699" evidence="2">
    <location>
        <begin position="225"/>
        <end position="365"/>
    </location>
</feature>
<organism evidence="3 4">
    <name type="scientific">Cerrena zonata</name>
    <dbReference type="NCBI Taxonomy" id="2478898"/>
    <lineage>
        <taxon>Eukaryota</taxon>
        <taxon>Fungi</taxon>
        <taxon>Dikarya</taxon>
        <taxon>Basidiomycota</taxon>
        <taxon>Agaricomycotina</taxon>
        <taxon>Agaricomycetes</taxon>
        <taxon>Polyporales</taxon>
        <taxon>Cerrenaceae</taxon>
        <taxon>Cerrena</taxon>
    </lineage>
</organism>
<accession>A0AAW0G716</accession>
<dbReference type="Proteomes" id="UP001385951">
    <property type="component" value="Unassembled WGS sequence"/>
</dbReference>
<dbReference type="InterPro" id="IPR046522">
    <property type="entry name" value="DUF6699"/>
</dbReference>
<gene>
    <name evidence="3" type="ORF">QCA50_011319</name>
</gene>
<evidence type="ECO:0000313" key="4">
    <source>
        <dbReference type="Proteomes" id="UP001385951"/>
    </source>
</evidence>
<feature type="region of interest" description="Disordered" evidence="1">
    <location>
        <begin position="74"/>
        <end position="113"/>
    </location>
</feature>
<name>A0AAW0G716_9APHY</name>
<evidence type="ECO:0000313" key="3">
    <source>
        <dbReference type="EMBL" id="KAK7685456.1"/>
    </source>
</evidence>